<dbReference type="EMBL" id="CASHTH010003738">
    <property type="protein sequence ID" value="CAI8048601.1"/>
    <property type="molecule type" value="Genomic_DNA"/>
</dbReference>
<dbReference type="Proteomes" id="UP001174909">
    <property type="component" value="Unassembled WGS sequence"/>
</dbReference>
<keyword evidence="1" id="KW-0472">Membrane</keyword>
<feature type="transmembrane region" description="Helical" evidence="1">
    <location>
        <begin position="75"/>
        <end position="93"/>
    </location>
</feature>
<keyword evidence="1" id="KW-1133">Transmembrane helix</keyword>
<proteinExistence type="predicted"/>
<reference evidence="2" key="1">
    <citation type="submission" date="2023-03" db="EMBL/GenBank/DDBJ databases">
        <authorList>
            <person name="Steffen K."/>
            <person name="Cardenas P."/>
        </authorList>
    </citation>
    <scope>NUCLEOTIDE SEQUENCE</scope>
</reference>
<dbReference type="AlphaFoldDB" id="A0AA35TJA4"/>
<feature type="transmembrane region" description="Helical" evidence="1">
    <location>
        <begin position="113"/>
        <end position="134"/>
    </location>
</feature>
<comment type="caution">
    <text evidence="2">The sequence shown here is derived from an EMBL/GenBank/DDBJ whole genome shotgun (WGS) entry which is preliminary data.</text>
</comment>
<keyword evidence="1" id="KW-0812">Transmembrane</keyword>
<sequence length="140" mass="15544">MRVVGAFLVINAIAYAVQFVFNDLYQDGQGLEPKHIWQVIDYVAVVVILAALAVNFMRLRSLLPSGGEAISGERLGAYILFYATAALTLWFFHNWIDLLTLTEGKSVSVYNNVIWKFIGVVFPLTIGTTGCILWRKASDG</sequence>
<keyword evidence="3" id="KW-1185">Reference proteome</keyword>
<protein>
    <submittedName>
        <fullName evidence="2">Uncharacterized protein</fullName>
    </submittedName>
</protein>
<evidence type="ECO:0000313" key="3">
    <source>
        <dbReference type="Proteomes" id="UP001174909"/>
    </source>
</evidence>
<accession>A0AA35TJA4</accession>
<feature type="transmembrane region" description="Helical" evidence="1">
    <location>
        <begin position="35"/>
        <end position="54"/>
    </location>
</feature>
<evidence type="ECO:0000256" key="1">
    <source>
        <dbReference type="SAM" id="Phobius"/>
    </source>
</evidence>
<gene>
    <name evidence="2" type="ORF">GBAR_LOCUS26792</name>
</gene>
<evidence type="ECO:0000313" key="2">
    <source>
        <dbReference type="EMBL" id="CAI8048601.1"/>
    </source>
</evidence>
<organism evidence="2 3">
    <name type="scientific">Geodia barretti</name>
    <name type="common">Barrett's horny sponge</name>
    <dbReference type="NCBI Taxonomy" id="519541"/>
    <lineage>
        <taxon>Eukaryota</taxon>
        <taxon>Metazoa</taxon>
        <taxon>Porifera</taxon>
        <taxon>Demospongiae</taxon>
        <taxon>Heteroscleromorpha</taxon>
        <taxon>Tetractinellida</taxon>
        <taxon>Astrophorina</taxon>
        <taxon>Geodiidae</taxon>
        <taxon>Geodia</taxon>
    </lineage>
</organism>
<name>A0AA35TJA4_GEOBA</name>